<name>A0A3E3K1U4_9FIRM</name>
<evidence type="ECO:0000259" key="2">
    <source>
        <dbReference type="Pfam" id="PF00535"/>
    </source>
</evidence>
<dbReference type="RefSeq" id="WP_117493535.1">
    <property type="nucleotide sequence ID" value="NZ_BAABYU010000001.1"/>
</dbReference>
<dbReference type="PANTHER" id="PTHR22916:SF3">
    <property type="entry name" value="UDP-GLCNAC:BETAGAL BETA-1,3-N-ACETYLGLUCOSAMINYLTRANSFERASE-LIKE PROTEIN 1"/>
    <property type="match status" value="1"/>
</dbReference>
<keyword evidence="1" id="KW-0472">Membrane</keyword>
<dbReference type="SUPFAM" id="SSF53448">
    <property type="entry name" value="Nucleotide-diphospho-sugar transferases"/>
    <property type="match status" value="1"/>
</dbReference>
<dbReference type="GO" id="GO:0016758">
    <property type="term" value="F:hexosyltransferase activity"/>
    <property type="evidence" value="ECO:0007669"/>
    <property type="project" value="UniProtKB-ARBA"/>
</dbReference>
<feature type="transmembrane region" description="Helical" evidence="1">
    <location>
        <begin position="332"/>
        <end position="349"/>
    </location>
</feature>
<reference evidence="3 4" key="1">
    <citation type="submission" date="2018-08" db="EMBL/GenBank/DDBJ databases">
        <title>A genome reference for cultivated species of the human gut microbiota.</title>
        <authorList>
            <person name="Zou Y."/>
            <person name="Xue W."/>
            <person name="Luo G."/>
        </authorList>
    </citation>
    <scope>NUCLEOTIDE SEQUENCE [LARGE SCALE GENOMIC DNA]</scope>
    <source>
        <strain evidence="3 4">AF37-2AT</strain>
    </source>
</reference>
<accession>A0A3E3K1U4</accession>
<gene>
    <name evidence="3" type="ORF">DW016_08665</name>
</gene>
<dbReference type="InterPro" id="IPR029044">
    <property type="entry name" value="Nucleotide-diphossugar_trans"/>
</dbReference>
<keyword evidence="1" id="KW-0812">Transmembrane</keyword>
<proteinExistence type="predicted"/>
<dbReference type="EMBL" id="QVLX01000004">
    <property type="protein sequence ID" value="RGE87005.1"/>
    <property type="molecule type" value="Genomic_DNA"/>
</dbReference>
<dbReference type="OrthoDB" id="3189257at2"/>
<dbReference type="Pfam" id="PF00535">
    <property type="entry name" value="Glycos_transf_2"/>
    <property type="match status" value="1"/>
</dbReference>
<sequence>MVEVENNIPEISIIMPVYNSETFLYLAVESVKRQTMKEWELLLIDDGSSDASGRLCDAYAKEDARIRVFHQENQGITKTRNRGIKEARGEFITFIDNDDEFVEDIMEKSCSYAKKYRADIVKFGYRVEEDFPNGAKEVRDNCIKQQLIITREQCGEEYQNIYRSGYFNMIWNGIYRRTLFEDKKLMFDESVIMGYEDWIFNNQMYLIPKRQVIMDYVGYIHYQRYQHSTSKKFHPNQIEANVKAAEAEYHLLRRMNQEYGTTFTWVLRATDYLIDILFLFERRGCNYGYRDKKKALKWVRSQKVFRIFHKKEQLGNLPKQRKWMAVLFDRQWYMILLILADLYYKFILWKKLRK</sequence>
<dbReference type="Proteomes" id="UP000261080">
    <property type="component" value="Unassembled WGS sequence"/>
</dbReference>
<comment type="caution">
    <text evidence="3">The sequence shown here is derived from an EMBL/GenBank/DDBJ whole genome shotgun (WGS) entry which is preliminary data.</text>
</comment>
<keyword evidence="4" id="KW-1185">Reference proteome</keyword>
<evidence type="ECO:0000313" key="4">
    <source>
        <dbReference type="Proteomes" id="UP000261080"/>
    </source>
</evidence>
<dbReference type="AlphaFoldDB" id="A0A3E3K1U4"/>
<dbReference type="Gene3D" id="3.90.550.10">
    <property type="entry name" value="Spore Coat Polysaccharide Biosynthesis Protein SpsA, Chain A"/>
    <property type="match status" value="1"/>
</dbReference>
<dbReference type="InterPro" id="IPR001173">
    <property type="entry name" value="Glyco_trans_2-like"/>
</dbReference>
<dbReference type="PANTHER" id="PTHR22916">
    <property type="entry name" value="GLYCOSYLTRANSFERASE"/>
    <property type="match status" value="1"/>
</dbReference>
<feature type="domain" description="Glycosyltransferase 2-like" evidence="2">
    <location>
        <begin position="12"/>
        <end position="180"/>
    </location>
</feature>
<evidence type="ECO:0000256" key="1">
    <source>
        <dbReference type="SAM" id="Phobius"/>
    </source>
</evidence>
<organism evidence="3 4">
    <name type="scientific">Sellimonas intestinalis</name>
    <dbReference type="NCBI Taxonomy" id="1653434"/>
    <lineage>
        <taxon>Bacteria</taxon>
        <taxon>Bacillati</taxon>
        <taxon>Bacillota</taxon>
        <taxon>Clostridia</taxon>
        <taxon>Lachnospirales</taxon>
        <taxon>Lachnospiraceae</taxon>
        <taxon>Sellimonas</taxon>
    </lineage>
</organism>
<keyword evidence="3" id="KW-0808">Transferase</keyword>
<protein>
    <submittedName>
        <fullName evidence="3">Glycosyltransferase</fullName>
    </submittedName>
</protein>
<evidence type="ECO:0000313" key="3">
    <source>
        <dbReference type="EMBL" id="RGE87005.1"/>
    </source>
</evidence>
<keyword evidence="1" id="KW-1133">Transmembrane helix</keyword>